<dbReference type="VEuPathDB" id="FungiDB:GMDG_00899"/>
<dbReference type="AlphaFoldDB" id="A0A177A8P4"/>
<name>A0A177A8P4_9PEZI</name>
<dbReference type="GeneID" id="36288028"/>
<evidence type="ECO:0000313" key="2">
    <source>
        <dbReference type="EMBL" id="OAF58545.1"/>
    </source>
</evidence>
<sequence>MAMASRRFGLFTGLVALLTIWVLVVGLRATGHFPNVVSQWNHDDHYPPPTTASASAADDLASQLAAVAAEKDALKARETKLAEQEKKLKKEQNALMEDKAKLRADRPKSLISYVYTESPTNRRNLEFFIKHGLYAGADFVFSFNGDTDAETILPVYETSPWYDPKITNIEVLKRDNKCFDMGAHGEALLREWNDLGTKLSPMGGRDRGGRKFWEGYERFMLMNASVRGPFMPIWSKDCWSEAFWGMLTNKKKLAGMSYNCHGGKGHVQSMVWALDRVGIEILMKPEAEGGIGYWCPYDMVNAIGGEIRSTPSIINAGYEVEALNLVYHSHDGEDHNKDGKKDNSPKGYIEGCTDDDFFHDNYYYGFNIHPYETIFMKAARNMQDVLIGNFTEWTDGSGYSSYEACAL</sequence>
<dbReference type="Proteomes" id="UP000077154">
    <property type="component" value="Unassembled WGS sequence"/>
</dbReference>
<dbReference type="EMBL" id="KV441396">
    <property type="protein sequence ID" value="OAF58545.1"/>
    <property type="molecule type" value="Genomic_DNA"/>
</dbReference>
<feature type="coiled-coil region" evidence="1">
    <location>
        <begin position="57"/>
        <end position="105"/>
    </location>
</feature>
<dbReference type="OrthoDB" id="526941at2759"/>
<dbReference type="eggNOG" id="ENOG502S214">
    <property type="taxonomic scope" value="Eukaryota"/>
</dbReference>
<proteinExistence type="predicted"/>
<protein>
    <submittedName>
        <fullName evidence="2">Uncharacterized protein</fullName>
    </submittedName>
</protein>
<gene>
    <name evidence="2" type="ORF">VC83_04960</name>
</gene>
<evidence type="ECO:0000256" key="1">
    <source>
        <dbReference type="SAM" id="Coils"/>
    </source>
</evidence>
<reference evidence="2" key="1">
    <citation type="submission" date="2016-03" db="EMBL/GenBank/DDBJ databases">
        <title>Updated assembly of Pseudogymnoascus destructans, the fungus causing white-nose syndrome of bats.</title>
        <authorList>
            <person name="Palmer J.M."/>
            <person name="Drees K.P."/>
            <person name="Foster J.T."/>
            <person name="Lindner D.L."/>
        </authorList>
    </citation>
    <scope>NUCLEOTIDE SEQUENCE [LARGE SCALE GENOMIC DNA]</scope>
    <source>
        <strain evidence="2">20631-21</strain>
    </source>
</reference>
<keyword evidence="1" id="KW-0175">Coiled coil</keyword>
<accession>A0A177A8P4</accession>
<organism evidence="2">
    <name type="scientific">Pseudogymnoascus destructans</name>
    <dbReference type="NCBI Taxonomy" id="655981"/>
    <lineage>
        <taxon>Eukaryota</taxon>
        <taxon>Fungi</taxon>
        <taxon>Dikarya</taxon>
        <taxon>Ascomycota</taxon>
        <taxon>Pezizomycotina</taxon>
        <taxon>Leotiomycetes</taxon>
        <taxon>Thelebolales</taxon>
        <taxon>Thelebolaceae</taxon>
        <taxon>Pseudogymnoascus</taxon>
    </lineage>
</organism>
<dbReference type="RefSeq" id="XP_024323830.1">
    <property type="nucleotide sequence ID" value="XM_024468586.1"/>
</dbReference>